<accession>A0ABV3PCC0</accession>
<dbReference type="Pfam" id="PF25837">
    <property type="entry name" value="Apionate_lact_N"/>
    <property type="match status" value="1"/>
</dbReference>
<evidence type="ECO:0000259" key="2">
    <source>
        <dbReference type="Pfam" id="PF25837"/>
    </source>
</evidence>
<dbReference type="EMBL" id="JBFNQN010000015">
    <property type="protein sequence ID" value="MEW9267122.1"/>
    <property type="molecule type" value="Genomic_DNA"/>
</dbReference>
<name>A0ABV3PCC0_9ACTN</name>
<feature type="domain" description="D-apionate lactonase N-terminal" evidence="2">
    <location>
        <begin position="3"/>
        <end position="211"/>
    </location>
</feature>
<reference evidence="4 5" key="1">
    <citation type="submission" date="2024-07" db="EMBL/GenBank/DDBJ databases">
        <authorList>
            <person name="Thanompreechachai J."/>
            <person name="Duangmal K."/>
        </authorList>
    </citation>
    <scope>NUCLEOTIDE SEQUENCE [LARGE SCALE GENOMIC DNA]</scope>
    <source>
        <strain evidence="4 5">KCTC 19886</strain>
    </source>
</reference>
<dbReference type="InterPro" id="IPR058788">
    <property type="entry name" value="ApnL_N"/>
</dbReference>
<proteinExistence type="predicted"/>
<protein>
    <submittedName>
        <fullName evidence="4">Uncharacterized protein</fullName>
    </submittedName>
</protein>
<dbReference type="Pfam" id="PF25838">
    <property type="entry name" value="Apionate_lact_M"/>
    <property type="match status" value="1"/>
</dbReference>
<feature type="domain" description="D-apionate lactonase TIM barrel" evidence="3">
    <location>
        <begin position="314"/>
        <end position="455"/>
    </location>
</feature>
<evidence type="ECO:0000313" key="4">
    <source>
        <dbReference type="EMBL" id="MEW9267122.1"/>
    </source>
</evidence>
<comment type="caution">
    <text evidence="4">The sequence shown here is derived from an EMBL/GenBank/DDBJ whole genome shotgun (WGS) entry which is preliminary data.</text>
</comment>
<evidence type="ECO:0000313" key="5">
    <source>
        <dbReference type="Proteomes" id="UP001555826"/>
    </source>
</evidence>
<dbReference type="Proteomes" id="UP001555826">
    <property type="component" value="Unassembled WGS sequence"/>
</dbReference>
<keyword evidence="5" id="KW-1185">Reference proteome</keyword>
<evidence type="ECO:0000259" key="3">
    <source>
        <dbReference type="Pfam" id="PF25838"/>
    </source>
</evidence>
<feature type="region of interest" description="Disordered" evidence="1">
    <location>
        <begin position="211"/>
        <end position="240"/>
    </location>
</feature>
<dbReference type="RefSeq" id="WP_367640325.1">
    <property type="nucleotide sequence ID" value="NZ_JBFNQN010000015.1"/>
</dbReference>
<organism evidence="4 5">
    <name type="scientific">Kineococcus endophyticus</name>
    <dbReference type="NCBI Taxonomy" id="1181883"/>
    <lineage>
        <taxon>Bacteria</taxon>
        <taxon>Bacillati</taxon>
        <taxon>Actinomycetota</taxon>
        <taxon>Actinomycetes</taxon>
        <taxon>Kineosporiales</taxon>
        <taxon>Kineosporiaceae</taxon>
        <taxon>Kineococcus</taxon>
    </lineage>
</organism>
<dbReference type="InterPro" id="IPR058787">
    <property type="entry name" value="ApnL_M"/>
</dbReference>
<gene>
    <name evidence="4" type="ORF">AB1207_20415</name>
</gene>
<evidence type="ECO:0000256" key="1">
    <source>
        <dbReference type="SAM" id="MobiDB-lite"/>
    </source>
</evidence>
<sequence length="540" mass="56704">MPFTVGRWAGEVRRGGSLSHLTHDGVPVLRAVRGVVRDRDWRTAPATVTSTSATSGALLLAGTFDDDGGEDVVHGDWTLDARDDDGRLAVEFRATARTAFRRNRCGLVVLHRPDDAGRPLTVRHPDGTTTSTGFPVEIAPHQPARDVAGLAWSRPGVDVDLEFSGDVFEVEDQRNWTDASFKTYSTPLERPFPVPVAAGATVVHRVVVSARPTGSSREPGPPPGPVRWRETGTPLPRWGTDRPVEGFAGTLLVELLLDDPAWPDHLARARAAGNPLDVRLVTDDPDLLPDAVAALWDARVERLGVHSLTRHVSTRVLWAALSAAAGDLPLVAGSRAHFTELNRTVAQLPPDATGVVFGSTPQMHDTGRDQFVEAVDVLRLTARQAVRIAAGRPVHVGPVSVVPRFNAVATTPARLGRGDPSVGSGPSGPVVTAWCVAAAAACSVDGVASVVLGASRAGGEAVAEAVRLLAPFAGRPRLDTDGVLPQGVHVLAAGTLDRGSALVANLAEVAHHVDLGGRPVDVPPAGVRPCGWGAAPEGPR</sequence>